<dbReference type="AlphaFoldDB" id="A0A517L3V8"/>
<feature type="compositionally biased region" description="Acidic residues" evidence="9">
    <location>
        <begin position="635"/>
        <end position="644"/>
    </location>
</feature>
<evidence type="ECO:0000256" key="1">
    <source>
        <dbReference type="ARBA" id="ARBA00004123"/>
    </source>
</evidence>
<dbReference type="OrthoDB" id="1918432at2759"/>
<keyword evidence="5" id="KW-0156">Chromatin regulator</keyword>
<dbReference type="PRINTS" id="PR01271">
    <property type="entry name" value="HISDACETLASE"/>
</dbReference>
<dbReference type="Proteomes" id="UP000316270">
    <property type="component" value="Chromosome 4"/>
</dbReference>
<evidence type="ECO:0000256" key="4">
    <source>
        <dbReference type="ARBA" id="ARBA00022801"/>
    </source>
</evidence>
<evidence type="ECO:0000313" key="11">
    <source>
        <dbReference type="EMBL" id="QDS70325.1"/>
    </source>
</evidence>
<evidence type="ECO:0000256" key="5">
    <source>
        <dbReference type="ARBA" id="ARBA00022853"/>
    </source>
</evidence>
<dbReference type="GO" id="GO:0070210">
    <property type="term" value="C:Rpd3L-Expanded complex"/>
    <property type="evidence" value="ECO:0007669"/>
    <property type="project" value="TreeGrafter"/>
</dbReference>
<organism evidence="11 12">
    <name type="scientific">Venturia effusa</name>
    <dbReference type="NCBI Taxonomy" id="50376"/>
    <lineage>
        <taxon>Eukaryota</taxon>
        <taxon>Fungi</taxon>
        <taxon>Dikarya</taxon>
        <taxon>Ascomycota</taxon>
        <taxon>Pezizomycotina</taxon>
        <taxon>Dothideomycetes</taxon>
        <taxon>Pleosporomycetidae</taxon>
        <taxon>Venturiales</taxon>
        <taxon>Venturiaceae</taxon>
        <taxon>Venturia</taxon>
    </lineage>
</organism>
<evidence type="ECO:0000259" key="10">
    <source>
        <dbReference type="Pfam" id="PF00850"/>
    </source>
</evidence>
<keyword evidence="4" id="KW-0378">Hydrolase</keyword>
<dbReference type="InterPro" id="IPR003084">
    <property type="entry name" value="HDAC_I/II"/>
</dbReference>
<protein>
    <recommendedName>
        <fullName evidence="3">histone deacetylase</fullName>
        <ecNumber evidence="3">3.5.1.98</ecNumber>
    </recommendedName>
</protein>
<dbReference type="InterPro" id="IPR023801">
    <property type="entry name" value="His_deacetylse_dom"/>
</dbReference>
<feature type="domain" description="Histone deacetylase" evidence="10">
    <location>
        <begin position="235"/>
        <end position="543"/>
    </location>
</feature>
<dbReference type="Pfam" id="PF00850">
    <property type="entry name" value="Hist_deacetyl"/>
    <property type="match status" value="1"/>
</dbReference>
<keyword evidence="8" id="KW-0539">Nucleus</keyword>
<gene>
    <name evidence="11" type="ORF">FKW77_008550</name>
</gene>
<dbReference type="InterPro" id="IPR000286">
    <property type="entry name" value="HDACs"/>
</dbReference>
<dbReference type="STRING" id="50376.A0A517L3V8"/>
<dbReference type="GO" id="GO:0141221">
    <property type="term" value="F:histone deacetylase activity, hydrolytic mechanism"/>
    <property type="evidence" value="ECO:0007669"/>
    <property type="project" value="UniProtKB-EC"/>
</dbReference>
<evidence type="ECO:0000256" key="3">
    <source>
        <dbReference type="ARBA" id="ARBA00012111"/>
    </source>
</evidence>
<evidence type="ECO:0000256" key="8">
    <source>
        <dbReference type="ARBA" id="ARBA00023242"/>
    </source>
</evidence>
<dbReference type="PANTHER" id="PTHR10625:SF36">
    <property type="entry name" value="HISTONE DEACETYLASE 3"/>
    <property type="match status" value="1"/>
</dbReference>
<feature type="region of interest" description="Disordered" evidence="9">
    <location>
        <begin position="418"/>
        <end position="448"/>
    </location>
</feature>
<keyword evidence="6" id="KW-0805">Transcription regulation</keyword>
<dbReference type="SUPFAM" id="SSF52768">
    <property type="entry name" value="Arginase/deacetylase"/>
    <property type="match status" value="1"/>
</dbReference>
<keyword evidence="12" id="KW-1185">Reference proteome</keyword>
<feature type="region of interest" description="Disordered" evidence="9">
    <location>
        <begin position="635"/>
        <end position="665"/>
    </location>
</feature>
<dbReference type="PRINTS" id="PR01270">
    <property type="entry name" value="HDASUPER"/>
</dbReference>
<dbReference type="InterPro" id="IPR023696">
    <property type="entry name" value="Ureohydrolase_dom_sf"/>
</dbReference>
<reference evidence="11 12" key="1">
    <citation type="submission" date="2019-07" db="EMBL/GenBank/DDBJ databases">
        <title>Finished genome of Venturia effusa.</title>
        <authorList>
            <person name="Young C.A."/>
            <person name="Cox M.P."/>
            <person name="Ganley A.R.D."/>
            <person name="David W.J."/>
        </authorList>
    </citation>
    <scope>NUCLEOTIDE SEQUENCE [LARGE SCALE GENOMIC DNA]</scope>
    <source>
        <strain evidence="12">albino</strain>
    </source>
</reference>
<sequence length="665" mass="75214">MLSQNIGFEDCVGSGVSLKADFGSETDGKIANGESDVPATVALDLWSPNKKVWDALLDIAPSLRTFMTILLSDTTVPTYLDVIFDLVYLTDSGNWHVPAASRDFDTYLVIVPRISTPVPFLFFFFFAPHLICQYRGSSLATRMREIYASNGHLNGATYTSCGNTFDDSIVQEWGADNCDTDSMMGMDIWRNLTRHQQEMLISNEAEVNGVERPRGYDVSFHYNSRVENHHFGRNHPMKPWRLTLTKQLILSYGLHYAMDLFESRKATKDELAAFHNRDYLDFLSSIHPDMEVDENKRSRFLGTADTSADCPIFDGMWDYFTLYTGASLDAARNLVSDQSDIAMNWSGGLHHAHKGMGAGFCYVNDIVLSIQQLLTKYARVLYIDIDVHHGDGVEEAFHSTDRVLTLSFHKYSENFFPGTGGMHETGPRDPKNPDNMDKESPGAHHGLNVPLKDGINDKQWCDLFEQITGPVIETYDPQAIVLQCGADSLGGDRLGSFNINIKAHGFCVDFVKRYCIPHRKLMLIGGGGYTPRNVARCWTHETSICTGVTLKPCLPSHVPYRQAFMTEEHGNGVLYPRLDNIPGKTHPNHHDDEYLRSLVQNIMEQLRYLQGAPSIQMCRLPNEYLKLREEVDAELREEEEDTMMGEENRRRREKNVGGRGEYRSL</sequence>
<dbReference type="PANTHER" id="PTHR10625">
    <property type="entry name" value="HISTONE DEACETYLASE HDAC1-RELATED"/>
    <property type="match status" value="1"/>
</dbReference>
<dbReference type="Gene3D" id="3.40.800.20">
    <property type="entry name" value="Histone deacetylase domain"/>
    <property type="match status" value="1"/>
</dbReference>
<name>A0A517L3V8_9PEZI</name>
<feature type="compositionally biased region" description="Basic and acidic residues" evidence="9">
    <location>
        <begin position="646"/>
        <end position="665"/>
    </location>
</feature>
<evidence type="ECO:0000256" key="2">
    <source>
        <dbReference type="ARBA" id="ARBA00006457"/>
    </source>
</evidence>
<comment type="similarity">
    <text evidence="2">Belongs to the histone deacetylase family. HD type 1 subfamily.</text>
</comment>
<dbReference type="EMBL" id="CP042188">
    <property type="protein sequence ID" value="QDS70325.1"/>
    <property type="molecule type" value="Genomic_DNA"/>
</dbReference>
<evidence type="ECO:0000256" key="6">
    <source>
        <dbReference type="ARBA" id="ARBA00023015"/>
    </source>
</evidence>
<keyword evidence="7" id="KW-0804">Transcription</keyword>
<evidence type="ECO:0000256" key="7">
    <source>
        <dbReference type="ARBA" id="ARBA00023163"/>
    </source>
</evidence>
<accession>A0A517L3V8</accession>
<proteinExistence type="inferred from homology"/>
<dbReference type="EC" id="3.5.1.98" evidence="3"/>
<dbReference type="GO" id="GO:0040029">
    <property type="term" value="P:epigenetic regulation of gene expression"/>
    <property type="evidence" value="ECO:0007669"/>
    <property type="project" value="TreeGrafter"/>
</dbReference>
<comment type="subcellular location">
    <subcellularLocation>
        <location evidence="1">Nucleus</location>
    </subcellularLocation>
</comment>
<dbReference type="InterPro" id="IPR037138">
    <property type="entry name" value="His_deacetylse_dom_sf"/>
</dbReference>
<evidence type="ECO:0000313" key="12">
    <source>
        <dbReference type="Proteomes" id="UP000316270"/>
    </source>
</evidence>
<evidence type="ECO:0000256" key="9">
    <source>
        <dbReference type="SAM" id="MobiDB-lite"/>
    </source>
</evidence>
<feature type="compositionally biased region" description="Basic and acidic residues" evidence="9">
    <location>
        <begin position="425"/>
        <end position="442"/>
    </location>
</feature>